<proteinExistence type="predicted"/>
<comment type="caution">
    <text evidence="2">The sequence shown here is derived from an EMBL/GenBank/DDBJ whole genome shotgun (WGS) entry which is preliminary data.</text>
</comment>
<feature type="region of interest" description="Disordered" evidence="1">
    <location>
        <begin position="75"/>
        <end position="107"/>
    </location>
</feature>
<sequence length="107" mass="12089">MRHVIGGVLQVFFQRRTQLLLLFLQARGKPGCEALARAGGEAVQAGRDFLASLGQFARQLLAIYIQTIAQIGFQRRHRAPRQRDGHQHLHQKSDTKGNEHRPQQTAL</sequence>
<evidence type="ECO:0000256" key="1">
    <source>
        <dbReference type="SAM" id="MobiDB-lite"/>
    </source>
</evidence>
<evidence type="ECO:0000313" key="2">
    <source>
        <dbReference type="EMBL" id="KWV86589.1"/>
    </source>
</evidence>
<evidence type="ECO:0000313" key="3">
    <source>
        <dbReference type="Proteomes" id="UP000061348"/>
    </source>
</evidence>
<dbReference type="AlphaFoldDB" id="A0A120G733"/>
<reference evidence="2 3" key="1">
    <citation type="submission" date="2015-05" db="EMBL/GenBank/DDBJ databases">
        <title>A genomic and transcriptomic approach to investigate the blue pigment phenotype in Pseudomonas fluorescens.</title>
        <authorList>
            <person name="Andreani N.A."/>
            <person name="Cardazzo B."/>
        </authorList>
    </citation>
    <scope>NUCLEOTIDE SEQUENCE [LARGE SCALE GENOMIC DNA]</scope>
    <source>
        <strain evidence="2 3">Ps_22</strain>
    </source>
</reference>
<name>A0A120G733_PSEFL</name>
<organism evidence="2 3">
    <name type="scientific">Pseudomonas fluorescens</name>
    <dbReference type="NCBI Taxonomy" id="294"/>
    <lineage>
        <taxon>Bacteria</taxon>
        <taxon>Pseudomonadati</taxon>
        <taxon>Pseudomonadota</taxon>
        <taxon>Gammaproteobacteria</taxon>
        <taxon>Pseudomonadales</taxon>
        <taxon>Pseudomonadaceae</taxon>
        <taxon>Pseudomonas</taxon>
    </lineage>
</organism>
<dbReference type="Proteomes" id="UP000061348">
    <property type="component" value="Unassembled WGS sequence"/>
</dbReference>
<accession>A0A120G733</accession>
<dbReference type="EMBL" id="LCYA01000092">
    <property type="protein sequence ID" value="KWV86589.1"/>
    <property type="molecule type" value="Genomic_DNA"/>
</dbReference>
<feature type="compositionally biased region" description="Basic and acidic residues" evidence="1">
    <location>
        <begin position="81"/>
        <end position="107"/>
    </location>
</feature>
<gene>
    <name evidence="2" type="ORF">PFLmoz3_03672</name>
</gene>
<protein>
    <submittedName>
        <fullName evidence="2">Uncharacterized protein</fullName>
    </submittedName>
</protein>